<keyword evidence="4" id="KW-1185">Reference proteome</keyword>
<feature type="transmembrane region" description="Helical" evidence="2">
    <location>
        <begin position="78"/>
        <end position="96"/>
    </location>
</feature>
<proteinExistence type="inferred from homology"/>
<keyword evidence="2" id="KW-1133">Transmembrane helix</keyword>
<dbReference type="GO" id="GO:0015293">
    <property type="term" value="F:symporter activity"/>
    <property type="evidence" value="ECO:0007669"/>
    <property type="project" value="InterPro"/>
</dbReference>
<feature type="transmembrane region" description="Helical" evidence="2">
    <location>
        <begin position="322"/>
        <end position="346"/>
    </location>
</feature>
<dbReference type="InterPro" id="IPR036259">
    <property type="entry name" value="MFS_trans_sf"/>
</dbReference>
<dbReference type="GO" id="GO:0008643">
    <property type="term" value="P:carbohydrate transport"/>
    <property type="evidence" value="ECO:0007669"/>
    <property type="project" value="InterPro"/>
</dbReference>
<keyword evidence="2" id="KW-0812">Transmembrane</keyword>
<dbReference type="PANTHER" id="PTHR11328">
    <property type="entry name" value="MAJOR FACILITATOR SUPERFAMILY DOMAIN-CONTAINING PROTEIN"/>
    <property type="match status" value="1"/>
</dbReference>
<dbReference type="InterPro" id="IPR039672">
    <property type="entry name" value="MFS_2"/>
</dbReference>
<feature type="transmembrane region" description="Helical" evidence="2">
    <location>
        <begin position="298"/>
        <end position="316"/>
    </location>
</feature>
<feature type="transmembrane region" description="Helical" evidence="2">
    <location>
        <begin position="175"/>
        <end position="197"/>
    </location>
</feature>
<gene>
    <name evidence="3" type="ORF">GGR90_002187</name>
</gene>
<dbReference type="SUPFAM" id="SSF103473">
    <property type="entry name" value="MFS general substrate transporter"/>
    <property type="match status" value="1"/>
</dbReference>
<feature type="transmembrane region" description="Helical" evidence="2">
    <location>
        <begin position="228"/>
        <end position="250"/>
    </location>
</feature>
<dbReference type="GO" id="GO:0005886">
    <property type="term" value="C:plasma membrane"/>
    <property type="evidence" value="ECO:0007669"/>
    <property type="project" value="TreeGrafter"/>
</dbReference>
<comment type="caution">
    <text evidence="3">The sequence shown here is derived from an EMBL/GenBank/DDBJ whole genome shotgun (WGS) entry which is preliminary data.</text>
</comment>
<name>A0A7X5XRK9_9SPHN</name>
<feature type="transmembrane region" description="Helical" evidence="2">
    <location>
        <begin position="353"/>
        <end position="372"/>
    </location>
</feature>
<dbReference type="Proteomes" id="UP000535078">
    <property type="component" value="Unassembled WGS sequence"/>
</dbReference>
<dbReference type="EMBL" id="JAATIT010000002">
    <property type="protein sequence ID" value="NJB90012.1"/>
    <property type="molecule type" value="Genomic_DNA"/>
</dbReference>
<feature type="transmembrane region" description="Helical" evidence="2">
    <location>
        <begin position="144"/>
        <end position="163"/>
    </location>
</feature>
<dbReference type="AlphaFoldDB" id="A0A7X5XRK9"/>
<feature type="transmembrane region" description="Helical" evidence="2">
    <location>
        <begin position="12"/>
        <end position="32"/>
    </location>
</feature>
<dbReference type="Gene3D" id="1.20.1250.20">
    <property type="entry name" value="MFS general substrate transporter like domains"/>
    <property type="match status" value="2"/>
</dbReference>
<keyword evidence="2" id="KW-0472">Membrane</keyword>
<dbReference type="PANTHER" id="PTHR11328:SF24">
    <property type="entry name" value="MAJOR FACILITATOR SUPERFAMILY (MFS) PROFILE DOMAIN-CONTAINING PROTEIN"/>
    <property type="match status" value="1"/>
</dbReference>
<evidence type="ECO:0000313" key="4">
    <source>
        <dbReference type="Proteomes" id="UP000535078"/>
    </source>
</evidence>
<feature type="transmembrane region" description="Helical" evidence="2">
    <location>
        <begin position="102"/>
        <end position="123"/>
    </location>
</feature>
<sequence>MTMRLRSFGYALCNVAVSVGSLPINLFLLYYLTEILGVRATLAGLAVALPKVWDALIDPMLGGWIDRLAVRMRRRWPILVISGLAYVGSLVAVFAIPSSLSMTAIVSLAIVLLIISSIAHTGIGISQFALATEMTSNPVELSKLLAMAAITAQILTVPASALIPLLIDHAGGGEGAYLVMSVQIAAFAAVVLAAFIAMTRRVPVRAATVDTQGLSTWESLKATGNNSAFYSLVALVVCLNGSITIQMGFLPFANQYVLGGSAATLSLLQAALGLSVVAGMLASPFLARRYQTIPSMRACNLLSVAALLAMFFASYGPVWMTVAAISIMGFGAGVIGVLIQTAILTAARMPTNVGLTIALGFYLGIMVAAIKLGGSAGSLVSGQFLALIGFQSGGAAQTETALFGLRLGYTAVPCILTLIGSFFLFRTVLPMGQDTADMPDETRPEPAAAV</sequence>
<dbReference type="RefSeq" id="WP_167921452.1">
    <property type="nucleotide sequence ID" value="NZ_JAATIT010000002.1"/>
</dbReference>
<feature type="transmembrane region" description="Helical" evidence="2">
    <location>
        <begin position="407"/>
        <end position="425"/>
    </location>
</feature>
<comment type="similarity">
    <text evidence="1">Belongs to the sodium:galactoside symporter (TC 2.A.2) family.</text>
</comment>
<protein>
    <submittedName>
        <fullName evidence="3">Na+/melibiose symporter-like transporter</fullName>
    </submittedName>
</protein>
<dbReference type="Pfam" id="PF13347">
    <property type="entry name" value="MFS_2"/>
    <property type="match status" value="1"/>
</dbReference>
<evidence type="ECO:0000313" key="3">
    <source>
        <dbReference type="EMBL" id="NJB90012.1"/>
    </source>
</evidence>
<feature type="transmembrane region" description="Helical" evidence="2">
    <location>
        <begin position="262"/>
        <end position="286"/>
    </location>
</feature>
<accession>A0A7X5XRK9</accession>
<reference evidence="3 4" key="1">
    <citation type="submission" date="2020-03" db="EMBL/GenBank/DDBJ databases">
        <title>Genomic Encyclopedia of Type Strains, Phase IV (KMG-IV): sequencing the most valuable type-strain genomes for metagenomic binning, comparative biology and taxonomic classification.</title>
        <authorList>
            <person name="Goeker M."/>
        </authorList>
    </citation>
    <scope>NUCLEOTIDE SEQUENCE [LARGE SCALE GENOMIC DNA]</scope>
    <source>
        <strain evidence="3 4">DSM 25229</strain>
    </source>
</reference>
<organism evidence="3 4">
    <name type="scientific">Sphingopyxis italica</name>
    <dbReference type="NCBI Taxonomy" id="1129133"/>
    <lineage>
        <taxon>Bacteria</taxon>
        <taxon>Pseudomonadati</taxon>
        <taxon>Pseudomonadota</taxon>
        <taxon>Alphaproteobacteria</taxon>
        <taxon>Sphingomonadales</taxon>
        <taxon>Sphingomonadaceae</taxon>
        <taxon>Sphingopyxis</taxon>
    </lineage>
</organism>
<evidence type="ECO:0000256" key="1">
    <source>
        <dbReference type="ARBA" id="ARBA00009617"/>
    </source>
</evidence>
<evidence type="ECO:0000256" key="2">
    <source>
        <dbReference type="SAM" id="Phobius"/>
    </source>
</evidence>